<proteinExistence type="evidence at transcript level"/>
<sequence>MLKYNKQANHFDYFVFVQDIKRLKHHITFTRSSSTYYHINKEDLKI</sequence>
<dbReference type="AlphaFoldDB" id="A9NX12"/>
<protein>
    <submittedName>
        <fullName evidence="1">Uncharacterized protein</fullName>
    </submittedName>
</protein>
<name>A9NX12_PICSI</name>
<reference evidence="1" key="1">
    <citation type="journal article" date="2008" name="BMC Genomics">
        <title>A conifer genomics resource of 200,000 spruce (Picea spp.) ESTs and 6,464 high-quality, sequence-finished full-length cDNAs for Sitka spruce (Picea sitchensis).</title>
        <authorList>
            <person name="Ralph S.G."/>
            <person name="Chun H.J."/>
            <person name="Kolosova N."/>
            <person name="Cooper D."/>
            <person name="Oddy C."/>
            <person name="Ritland C.E."/>
            <person name="Kirkpatrick R."/>
            <person name="Moore R."/>
            <person name="Barber S."/>
            <person name="Holt R.A."/>
            <person name="Jones S.J."/>
            <person name="Marra M.A."/>
            <person name="Douglas C.J."/>
            <person name="Ritland K."/>
            <person name="Bohlmann J."/>
        </authorList>
    </citation>
    <scope>NUCLEOTIDE SEQUENCE</scope>
    <source>
        <tissue evidence="1">Bark</tissue>
    </source>
</reference>
<accession>A9NX12</accession>
<organism evidence="1">
    <name type="scientific">Picea sitchensis</name>
    <name type="common">Sitka spruce</name>
    <name type="synonym">Pinus sitchensis</name>
    <dbReference type="NCBI Taxonomy" id="3332"/>
    <lineage>
        <taxon>Eukaryota</taxon>
        <taxon>Viridiplantae</taxon>
        <taxon>Streptophyta</taxon>
        <taxon>Embryophyta</taxon>
        <taxon>Tracheophyta</taxon>
        <taxon>Spermatophyta</taxon>
        <taxon>Pinopsida</taxon>
        <taxon>Pinidae</taxon>
        <taxon>Conifers I</taxon>
        <taxon>Pinales</taxon>
        <taxon>Pinaceae</taxon>
        <taxon>Picea</taxon>
    </lineage>
</organism>
<evidence type="ECO:0000313" key="1">
    <source>
        <dbReference type="EMBL" id="ABK25173.1"/>
    </source>
</evidence>
<dbReference type="EMBL" id="EF085877">
    <property type="protein sequence ID" value="ABK25173.1"/>
    <property type="molecule type" value="mRNA"/>
</dbReference>